<evidence type="ECO:0000256" key="3">
    <source>
        <dbReference type="ARBA" id="ARBA00022705"/>
    </source>
</evidence>
<evidence type="ECO:0000256" key="1">
    <source>
        <dbReference type="ARBA" id="ARBA00001968"/>
    </source>
</evidence>
<sequence length="266" mass="31215">MKYIILSLLSIFSFALELQHPQIYKNNENINTWVMSEKLDGIRAYWDGKQFLTRKGKVIYVPKWFIKNFPNFELDGELYTKRDDFENIQSIVLDKNPSKKWKEITYNIFEVPNAKGDLFKRLEKAKNWFEKNPNEKVRIIEQKEVKNEENLNSFFNEIVLNRGEGVIVKDPSKKYQAGRTPFVLKMKNAQDMEGEVIGITISKETKVLKSLVIKLENKITFNLGGGFTKEQRENPPKIGEIVTFKYFGFTKNGKPKFASFLHIRRD</sequence>
<comment type="caution">
    <text evidence="8">The sequence shown here is derived from an EMBL/GenBank/DDBJ whole genome shotgun (WGS) entry which is preliminary data.</text>
</comment>
<dbReference type="RefSeq" id="WP_128979289.1">
    <property type="nucleotide sequence ID" value="NZ_PDKJ01000003.1"/>
</dbReference>
<gene>
    <name evidence="8" type="ORF">CRV08_03925</name>
</gene>
<dbReference type="Gene3D" id="2.40.50.140">
    <property type="entry name" value="Nucleic acid-binding proteins"/>
    <property type="match status" value="1"/>
</dbReference>
<dbReference type="GO" id="GO:0006281">
    <property type="term" value="P:DNA repair"/>
    <property type="evidence" value="ECO:0007669"/>
    <property type="project" value="UniProtKB-KW"/>
</dbReference>
<dbReference type="PROSITE" id="PS00333">
    <property type="entry name" value="DNA_LIGASE_A2"/>
    <property type="match status" value="1"/>
</dbReference>
<reference evidence="8 9" key="1">
    <citation type="submission" date="2017-10" db="EMBL/GenBank/DDBJ databases">
        <title>Genomics of the genus Arcobacter.</title>
        <authorList>
            <person name="Perez-Cataluna A."/>
            <person name="Figueras M.J."/>
        </authorList>
    </citation>
    <scope>NUCLEOTIDE SEQUENCE [LARGE SCALE GENOMIC DNA]</scope>
    <source>
        <strain evidence="8 9">CECT 8993</strain>
    </source>
</reference>
<evidence type="ECO:0000313" key="9">
    <source>
        <dbReference type="Proteomes" id="UP000290172"/>
    </source>
</evidence>
<dbReference type="SUPFAM" id="SSF50249">
    <property type="entry name" value="Nucleic acid-binding proteins"/>
    <property type="match status" value="1"/>
</dbReference>
<keyword evidence="3" id="KW-0235">DNA replication</keyword>
<dbReference type="InterPro" id="IPR029319">
    <property type="entry name" value="DNA_ligase_OB"/>
</dbReference>
<comment type="catalytic activity">
    <reaction evidence="6">
        <text>ATP + (deoxyribonucleotide)n-3'-hydroxyl + 5'-phospho-(deoxyribonucleotide)m = (deoxyribonucleotide)n+m + AMP + diphosphate.</text>
        <dbReference type="EC" id="6.5.1.1"/>
    </reaction>
</comment>
<dbReference type="GO" id="GO:0006310">
    <property type="term" value="P:DNA recombination"/>
    <property type="evidence" value="ECO:0007669"/>
    <property type="project" value="InterPro"/>
</dbReference>
<dbReference type="CDD" id="cd08041">
    <property type="entry name" value="OBF_kDNA_ligase_like"/>
    <property type="match status" value="1"/>
</dbReference>
<evidence type="ECO:0000259" key="7">
    <source>
        <dbReference type="PROSITE" id="PS50160"/>
    </source>
</evidence>
<evidence type="ECO:0000256" key="4">
    <source>
        <dbReference type="ARBA" id="ARBA00022763"/>
    </source>
</evidence>
<dbReference type="Pfam" id="PF14743">
    <property type="entry name" value="DNA_ligase_OB_2"/>
    <property type="match status" value="1"/>
</dbReference>
<dbReference type="NCBIfam" id="NF006592">
    <property type="entry name" value="PRK09125.1"/>
    <property type="match status" value="1"/>
</dbReference>
<dbReference type="GO" id="GO:0006260">
    <property type="term" value="P:DNA replication"/>
    <property type="evidence" value="ECO:0007669"/>
    <property type="project" value="UniProtKB-KW"/>
</dbReference>
<name>A0A4Q0YF20_9BACT</name>
<evidence type="ECO:0000256" key="5">
    <source>
        <dbReference type="ARBA" id="ARBA00023204"/>
    </source>
</evidence>
<evidence type="ECO:0000256" key="6">
    <source>
        <dbReference type="ARBA" id="ARBA00034003"/>
    </source>
</evidence>
<organism evidence="8 9">
    <name type="scientific">Halarcobacter ebronensis</name>
    <dbReference type="NCBI Taxonomy" id="1462615"/>
    <lineage>
        <taxon>Bacteria</taxon>
        <taxon>Pseudomonadati</taxon>
        <taxon>Campylobacterota</taxon>
        <taxon>Epsilonproteobacteria</taxon>
        <taxon>Campylobacterales</taxon>
        <taxon>Arcobacteraceae</taxon>
        <taxon>Halarcobacter</taxon>
    </lineage>
</organism>
<dbReference type="SUPFAM" id="SSF56091">
    <property type="entry name" value="DNA ligase/mRNA capping enzyme, catalytic domain"/>
    <property type="match status" value="1"/>
</dbReference>
<dbReference type="AlphaFoldDB" id="A0A4Q0YF20"/>
<dbReference type="CDD" id="cd07896">
    <property type="entry name" value="Adenylation_kDNA_ligase_like"/>
    <property type="match status" value="1"/>
</dbReference>
<evidence type="ECO:0000313" key="8">
    <source>
        <dbReference type="EMBL" id="RXJ69166.1"/>
    </source>
</evidence>
<dbReference type="EMBL" id="PDKJ01000003">
    <property type="protein sequence ID" value="RXJ69166.1"/>
    <property type="molecule type" value="Genomic_DNA"/>
</dbReference>
<keyword evidence="2 8" id="KW-0436">Ligase</keyword>
<dbReference type="Proteomes" id="UP000290172">
    <property type="component" value="Unassembled WGS sequence"/>
</dbReference>
<feature type="domain" description="ATP-dependent DNA ligase family profile" evidence="7">
    <location>
        <begin position="118"/>
        <end position="187"/>
    </location>
</feature>
<dbReference type="PANTHER" id="PTHR47810">
    <property type="entry name" value="DNA LIGASE"/>
    <property type="match status" value="1"/>
</dbReference>
<dbReference type="GO" id="GO:0005524">
    <property type="term" value="F:ATP binding"/>
    <property type="evidence" value="ECO:0007669"/>
    <property type="project" value="InterPro"/>
</dbReference>
<dbReference type="Gene3D" id="3.30.470.30">
    <property type="entry name" value="DNA ligase/mRNA capping enzyme"/>
    <property type="match status" value="1"/>
</dbReference>
<keyword evidence="4" id="KW-0227">DNA damage</keyword>
<protein>
    <submittedName>
        <fullName evidence="8">DNA ligase</fullName>
    </submittedName>
</protein>
<dbReference type="InterPro" id="IPR050326">
    <property type="entry name" value="NAD_dep_DNA_ligaseB"/>
</dbReference>
<proteinExistence type="predicted"/>
<dbReference type="InterPro" id="IPR012310">
    <property type="entry name" value="DNA_ligase_ATP-dep_cent"/>
</dbReference>
<dbReference type="PANTHER" id="PTHR47810:SF1">
    <property type="entry name" value="DNA LIGASE B"/>
    <property type="match status" value="1"/>
</dbReference>
<dbReference type="Gene3D" id="3.30.1490.70">
    <property type="match status" value="1"/>
</dbReference>
<accession>A0A4Q0YF20</accession>
<dbReference type="InterPro" id="IPR012340">
    <property type="entry name" value="NA-bd_OB-fold"/>
</dbReference>
<comment type="cofactor">
    <cofactor evidence="1">
        <name>a divalent metal cation</name>
        <dbReference type="ChEBI" id="CHEBI:60240"/>
    </cofactor>
</comment>
<dbReference type="Pfam" id="PF01068">
    <property type="entry name" value="DNA_ligase_A_M"/>
    <property type="match status" value="1"/>
</dbReference>
<evidence type="ECO:0000256" key="2">
    <source>
        <dbReference type="ARBA" id="ARBA00022598"/>
    </source>
</evidence>
<keyword evidence="5" id="KW-0234">DNA repair</keyword>
<dbReference type="PROSITE" id="PS50160">
    <property type="entry name" value="DNA_LIGASE_A3"/>
    <property type="match status" value="1"/>
</dbReference>
<dbReference type="InterPro" id="IPR016059">
    <property type="entry name" value="DNA_ligase_ATP-dep_CS"/>
</dbReference>
<dbReference type="GO" id="GO:0003910">
    <property type="term" value="F:DNA ligase (ATP) activity"/>
    <property type="evidence" value="ECO:0007669"/>
    <property type="project" value="UniProtKB-EC"/>
</dbReference>